<organism evidence="1 2">
    <name type="scientific">Leucogyrophana mollusca</name>
    <dbReference type="NCBI Taxonomy" id="85980"/>
    <lineage>
        <taxon>Eukaryota</taxon>
        <taxon>Fungi</taxon>
        <taxon>Dikarya</taxon>
        <taxon>Basidiomycota</taxon>
        <taxon>Agaricomycotina</taxon>
        <taxon>Agaricomycetes</taxon>
        <taxon>Agaricomycetidae</taxon>
        <taxon>Boletales</taxon>
        <taxon>Boletales incertae sedis</taxon>
        <taxon>Leucogyrophana</taxon>
    </lineage>
</organism>
<dbReference type="EMBL" id="MU266385">
    <property type="protein sequence ID" value="KAH7926321.1"/>
    <property type="molecule type" value="Genomic_DNA"/>
</dbReference>
<sequence>MNSHAFASLAHIRILLVPVGSIPRNTFEKHAAEIRTFDSIRLGDIPADTKDERARFMPSPLSSGYLHLSFPAHPTTSAHLPLSLFRPSHFTLGVIGIALCSRGNPAASALEQFENTLSDLSSEDSTFPLAKICFAFEDDGLEGGTGSNVGENVSGLVVIPSVMGNKKLYIGTLLADLCSQILGEFGRVVNVLETPLGNEYLNSTLFPTLPTSSQMPPPLDSDSKFDSVPHIPSHSSQPELASSNLTAPSNFLLKRNSSSGPGINSSPSTNPHRQSTLGIPPVKKRSTAVGAVSPHGRLYKVLADFFLLAGRTEDAALWYTEAIVLFKAAQDPVWHASALEGMAIASVLDSWSAGHGLQTSISNANEPWNDVYDRLSQSILLYMRATVPFDIAQDYSLLAYIYTAAVLRQTSLLFCVWSAKGWGALAFTSMLQPGATSYMQKITSDNSWSNLERLSTVTGISRSQIANVLSQAHGPWLLHLGSHERLTVLQSIASIYACLGYKRKEVYILREILSCLMDLVVCGREENDQLRKSDVGGAIRNLDALGGDEGAKIANGSVGIRQNESSEGNQSILRILIYACRVLGVDLESVKIAHPGNDGHLGDDDDGMESIISEEEEAVAESFGWPELQVGVVREAIAIAEALPDHLAVGQIALSALKSMHSVLSIGDQHHLYQTASRALAITRRRGDPSAVEYWAGRPILSIAVLPLPLIRLPIEKPMSALASRLSTMNPILTGVTDPFLYNPRKSLAGKGKSILVQNEPIELVVTLQNPFVFELELQSLSLSTTGVPFECTPISSIVIPPNSLYPVTMVGTAPSPGILVVRGCVVQAPGGAAREFILPLSTDGEEERLSRRQSAIKCESGRTKYTGLDSRPWKGQKRASAVLPPTKKASRFLECSVIPEQPLLRIRWTSLTHEAVMLYDGEKSTIRLTLENVSSLPVDFLRLSFEDSTMAPAQSALADGELSVFETYETEYDLIHRQAFSWHGDKEITDIKPGQKVAVVVTCLGKVGCTSGAIHVSYSYVHRPRNGPEDAVDVFHTRQLTYPVTVTVYHMLECYDMNILPLDNVDDLVDKGGDELLSSQQYLEQRAEWCLFSVDVRNTYGLPFEVTFERNQEGTPQASASSIVPPGSMSRVTIPVKKFKLPDELVTRAIPTLSDRQFVVARSSLSSEGEGAQRELFWYREELLKLVRGHWREANGTRSGEVSLRQQRMTLPMLKALRTDAVRVDMSLVQYDQDNSTPCLVEHTKRKIHPIPNDIFYLRTEISNTTTSPLVLALDLVIDPQEHVIIEGTLLDIPLGRLEGGDSQVIELAVCFLCSGRFDFGVEARMLGTSDSGNRAGIGRLRTTVREDG</sequence>
<keyword evidence="2" id="KW-1185">Reference proteome</keyword>
<name>A0ACB8BLF9_9AGAM</name>
<gene>
    <name evidence="1" type="ORF">BV22DRAFT_1087325</name>
</gene>
<reference evidence="1" key="1">
    <citation type="journal article" date="2021" name="New Phytol.">
        <title>Evolutionary innovations through gain and loss of genes in the ectomycorrhizal Boletales.</title>
        <authorList>
            <person name="Wu G."/>
            <person name="Miyauchi S."/>
            <person name="Morin E."/>
            <person name="Kuo A."/>
            <person name="Drula E."/>
            <person name="Varga T."/>
            <person name="Kohler A."/>
            <person name="Feng B."/>
            <person name="Cao Y."/>
            <person name="Lipzen A."/>
            <person name="Daum C."/>
            <person name="Hundley H."/>
            <person name="Pangilinan J."/>
            <person name="Johnson J."/>
            <person name="Barry K."/>
            <person name="LaButti K."/>
            <person name="Ng V."/>
            <person name="Ahrendt S."/>
            <person name="Min B."/>
            <person name="Choi I.G."/>
            <person name="Park H."/>
            <person name="Plett J.M."/>
            <person name="Magnuson J."/>
            <person name="Spatafora J.W."/>
            <person name="Nagy L.G."/>
            <person name="Henrissat B."/>
            <person name="Grigoriev I.V."/>
            <person name="Yang Z.L."/>
            <person name="Xu J."/>
            <person name="Martin F.M."/>
        </authorList>
    </citation>
    <scope>NUCLEOTIDE SEQUENCE</scope>
    <source>
        <strain evidence="1">KUC20120723A-06</strain>
    </source>
</reference>
<dbReference type="Proteomes" id="UP000790709">
    <property type="component" value="Unassembled WGS sequence"/>
</dbReference>
<proteinExistence type="predicted"/>
<protein>
    <submittedName>
        <fullName evidence="1">Uncharacterized protein</fullName>
    </submittedName>
</protein>
<evidence type="ECO:0000313" key="2">
    <source>
        <dbReference type="Proteomes" id="UP000790709"/>
    </source>
</evidence>
<comment type="caution">
    <text evidence="1">The sequence shown here is derived from an EMBL/GenBank/DDBJ whole genome shotgun (WGS) entry which is preliminary data.</text>
</comment>
<evidence type="ECO:0000313" key="1">
    <source>
        <dbReference type="EMBL" id="KAH7926321.1"/>
    </source>
</evidence>
<accession>A0ACB8BLF9</accession>